<evidence type="ECO:0000259" key="8">
    <source>
        <dbReference type="PROSITE" id="PS50262"/>
    </source>
</evidence>
<comment type="similarity">
    <text evidence="5">Belongs to the G-protein coupled receptor 1 family.</text>
</comment>
<proteinExistence type="inferred from homology"/>
<dbReference type="STRING" id="6573.A0A210R213"/>
<name>A0A210R213_MIZYE</name>
<feature type="transmembrane region" description="Helical" evidence="7">
    <location>
        <begin position="39"/>
        <end position="64"/>
    </location>
</feature>
<dbReference type="Proteomes" id="UP000242188">
    <property type="component" value="Unassembled WGS sequence"/>
</dbReference>
<dbReference type="CDD" id="cd14978">
    <property type="entry name" value="7tmA_FMRFamide_R-like"/>
    <property type="match status" value="1"/>
</dbReference>
<dbReference type="PRINTS" id="PR00237">
    <property type="entry name" value="GPCRRHODOPSN"/>
</dbReference>
<feature type="transmembrane region" description="Helical" evidence="7">
    <location>
        <begin position="307"/>
        <end position="329"/>
    </location>
</feature>
<feature type="transmembrane region" description="Helical" evidence="7">
    <location>
        <begin position="76"/>
        <end position="102"/>
    </location>
</feature>
<keyword evidence="5" id="KW-0297">G-protein coupled receptor</keyword>
<dbReference type="PROSITE" id="PS00237">
    <property type="entry name" value="G_PROTEIN_RECEP_F1_1"/>
    <property type="match status" value="1"/>
</dbReference>
<dbReference type="InterPro" id="IPR052954">
    <property type="entry name" value="GPCR-Ligand_Int"/>
</dbReference>
<evidence type="ECO:0000256" key="6">
    <source>
        <dbReference type="SAM" id="MobiDB-lite"/>
    </source>
</evidence>
<dbReference type="PANTHER" id="PTHR46641:SF2">
    <property type="entry name" value="FMRFAMIDE RECEPTOR"/>
    <property type="match status" value="1"/>
</dbReference>
<gene>
    <name evidence="9" type="ORF">KP79_PYT12944</name>
</gene>
<evidence type="ECO:0000256" key="1">
    <source>
        <dbReference type="ARBA" id="ARBA00004370"/>
    </source>
</evidence>
<protein>
    <submittedName>
        <fullName evidence="9">FMRFamide receptor</fullName>
    </submittedName>
</protein>
<feature type="domain" description="G-protein coupled receptors family 1 profile" evidence="8">
    <location>
        <begin position="56"/>
        <end position="326"/>
    </location>
</feature>
<organism evidence="9 10">
    <name type="scientific">Mizuhopecten yessoensis</name>
    <name type="common">Japanese scallop</name>
    <name type="synonym">Patinopecten yessoensis</name>
    <dbReference type="NCBI Taxonomy" id="6573"/>
    <lineage>
        <taxon>Eukaryota</taxon>
        <taxon>Metazoa</taxon>
        <taxon>Spiralia</taxon>
        <taxon>Lophotrochozoa</taxon>
        <taxon>Mollusca</taxon>
        <taxon>Bivalvia</taxon>
        <taxon>Autobranchia</taxon>
        <taxon>Pteriomorphia</taxon>
        <taxon>Pectinida</taxon>
        <taxon>Pectinoidea</taxon>
        <taxon>Pectinidae</taxon>
        <taxon>Mizuhopecten</taxon>
    </lineage>
</organism>
<evidence type="ECO:0000256" key="7">
    <source>
        <dbReference type="SAM" id="Phobius"/>
    </source>
</evidence>
<evidence type="ECO:0000256" key="2">
    <source>
        <dbReference type="ARBA" id="ARBA00022692"/>
    </source>
</evidence>
<keyword evidence="10" id="KW-1185">Reference proteome</keyword>
<keyword evidence="4 7" id="KW-0472">Membrane</keyword>
<evidence type="ECO:0000256" key="5">
    <source>
        <dbReference type="RuleBase" id="RU000688"/>
    </source>
</evidence>
<comment type="subcellular location">
    <subcellularLocation>
        <location evidence="1">Membrane</location>
    </subcellularLocation>
</comment>
<dbReference type="GO" id="GO:0004930">
    <property type="term" value="F:G protein-coupled receptor activity"/>
    <property type="evidence" value="ECO:0007669"/>
    <property type="project" value="UniProtKB-KW"/>
</dbReference>
<dbReference type="Gene3D" id="1.20.1070.10">
    <property type="entry name" value="Rhodopsin 7-helix transmembrane proteins"/>
    <property type="match status" value="1"/>
</dbReference>
<accession>A0A210R213</accession>
<reference evidence="9 10" key="1">
    <citation type="journal article" date="2017" name="Nat. Ecol. Evol.">
        <title>Scallop genome provides insights into evolution of bilaterian karyotype and development.</title>
        <authorList>
            <person name="Wang S."/>
            <person name="Zhang J."/>
            <person name="Jiao W."/>
            <person name="Li J."/>
            <person name="Xun X."/>
            <person name="Sun Y."/>
            <person name="Guo X."/>
            <person name="Huan P."/>
            <person name="Dong B."/>
            <person name="Zhang L."/>
            <person name="Hu X."/>
            <person name="Sun X."/>
            <person name="Wang J."/>
            <person name="Zhao C."/>
            <person name="Wang Y."/>
            <person name="Wang D."/>
            <person name="Huang X."/>
            <person name="Wang R."/>
            <person name="Lv J."/>
            <person name="Li Y."/>
            <person name="Zhang Z."/>
            <person name="Liu B."/>
            <person name="Lu W."/>
            <person name="Hui Y."/>
            <person name="Liang J."/>
            <person name="Zhou Z."/>
            <person name="Hou R."/>
            <person name="Li X."/>
            <person name="Liu Y."/>
            <person name="Li H."/>
            <person name="Ning X."/>
            <person name="Lin Y."/>
            <person name="Zhao L."/>
            <person name="Xing Q."/>
            <person name="Dou J."/>
            <person name="Li Y."/>
            <person name="Mao J."/>
            <person name="Guo H."/>
            <person name="Dou H."/>
            <person name="Li T."/>
            <person name="Mu C."/>
            <person name="Jiang W."/>
            <person name="Fu Q."/>
            <person name="Fu X."/>
            <person name="Miao Y."/>
            <person name="Liu J."/>
            <person name="Yu Q."/>
            <person name="Li R."/>
            <person name="Liao H."/>
            <person name="Li X."/>
            <person name="Kong Y."/>
            <person name="Jiang Z."/>
            <person name="Chourrout D."/>
            <person name="Li R."/>
            <person name="Bao Z."/>
        </authorList>
    </citation>
    <scope>NUCLEOTIDE SEQUENCE [LARGE SCALE GENOMIC DNA]</scope>
    <source>
        <strain evidence="9 10">PY_sf001</strain>
    </source>
</reference>
<dbReference type="EMBL" id="NEDP02000791">
    <property type="protein sequence ID" value="OWF55002.1"/>
    <property type="molecule type" value="Genomic_DNA"/>
</dbReference>
<dbReference type="PANTHER" id="PTHR46641">
    <property type="entry name" value="FMRFAMIDE RECEPTOR-RELATED"/>
    <property type="match status" value="1"/>
</dbReference>
<dbReference type="InterPro" id="IPR000276">
    <property type="entry name" value="GPCR_Rhodpsn"/>
</dbReference>
<evidence type="ECO:0000256" key="3">
    <source>
        <dbReference type="ARBA" id="ARBA00022989"/>
    </source>
</evidence>
<dbReference type="InterPro" id="IPR017452">
    <property type="entry name" value="GPCR_Rhodpsn_7TM"/>
</dbReference>
<comment type="caution">
    <text evidence="9">The sequence shown here is derived from an EMBL/GenBank/DDBJ whole genome shotgun (WGS) entry which is preliminary data.</text>
</comment>
<dbReference type="OrthoDB" id="6281784at2759"/>
<feature type="compositionally biased region" description="Polar residues" evidence="6">
    <location>
        <begin position="8"/>
        <end position="23"/>
    </location>
</feature>
<feature type="transmembrane region" description="Helical" evidence="7">
    <location>
        <begin position="270"/>
        <end position="291"/>
    </location>
</feature>
<evidence type="ECO:0000313" key="10">
    <source>
        <dbReference type="Proteomes" id="UP000242188"/>
    </source>
</evidence>
<keyword evidence="3 7" id="KW-1133">Transmembrane helix</keyword>
<keyword evidence="5" id="KW-0807">Transducer</keyword>
<keyword evidence="5 9" id="KW-0675">Receptor</keyword>
<dbReference type="Pfam" id="PF00001">
    <property type="entry name" value="7tm_1"/>
    <property type="match status" value="1"/>
</dbReference>
<feature type="transmembrane region" description="Helical" evidence="7">
    <location>
        <begin position="163"/>
        <end position="180"/>
    </location>
</feature>
<dbReference type="PROSITE" id="PS50262">
    <property type="entry name" value="G_PROTEIN_RECEP_F1_2"/>
    <property type="match status" value="1"/>
</dbReference>
<dbReference type="GO" id="GO:0016020">
    <property type="term" value="C:membrane"/>
    <property type="evidence" value="ECO:0007669"/>
    <property type="project" value="UniProtKB-SubCell"/>
</dbReference>
<feature type="transmembrane region" description="Helical" evidence="7">
    <location>
        <begin position="222"/>
        <end position="249"/>
    </location>
</feature>
<dbReference type="SUPFAM" id="SSF81321">
    <property type="entry name" value="Family A G protein-coupled receptor-like"/>
    <property type="match status" value="1"/>
</dbReference>
<dbReference type="AlphaFoldDB" id="A0A210R213"/>
<evidence type="ECO:0000256" key="4">
    <source>
        <dbReference type="ARBA" id="ARBA00023136"/>
    </source>
</evidence>
<feature type="region of interest" description="Disordered" evidence="6">
    <location>
        <begin position="1"/>
        <end position="23"/>
    </location>
</feature>
<sequence>MRSLLNMDVNTSPNYTQVGGENTTSLPDMPTTQITDFAFVIYVVLLPTVALLGMVGNVLTMVVLWSKRMQSTTTLFLRGLVLTDVGVIVVLTMAITPLAVGMHGRTLQVYVHVIYPHLYGPFDFLAMSVQQCNVWILVSVSVERYIAVCHPLKAAYYRTRRKTIITLVLLTVSSAVYNVPRLFGTVALPTQCDLPELEQLTCYRIDLTELGKNVFYKDVYKVWMYAIVIYLLPLITMSVINVLIIRELIRMRSRRRDLAIYCQQQQKEDNVTLVLVLIMTVFILCQTLAFFNQIDALFDDKIMQENYIAVISFLYVVNSSVNFLIYVLVGKKFRHVLFALCRRYRRRSKFCPARNGSNHSLENTMVTEFPHTALS</sequence>
<keyword evidence="2 5" id="KW-0812">Transmembrane</keyword>
<evidence type="ECO:0000313" key="9">
    <source>
        <dbReference type="EMBL" id="OWF55002.1"/>
    </source>
</evidence>